<accession>A0A242BGV7</accession>
<sequence length="304" mass="33342">MKGKSMWTLSIDIGGTYIKSALIMDTQIREKRQIETPKTDKDNFILVLVELIRSYQQLEPIEFVGFSVPGAVKEASTVFFGGAVACLNEVNLKQEIEKRLPVRVFVENDAKAAVLGEASFGHLKGIENGAGIILGTGVGVGLLLDGQVRKGPHCQTGEVSFLIQDRGINGAESFAGINLSAVRLVEELAKLFQCEPKGPLVFDYLYQKEDEQAQTLYRTYCNQVAILCFNIQCLLDLDKMIIGGGISKQKRLISDIQKNYEAIFSVSPMIEQTITKMTIEAAAFESEANLIGAAKGVRLNEISN</sequence>
<dbReference type="Gene3D" id="3.30.420.40">
    <property type="match status" value="2"/>
</dbReference>
<evidence type="ECO:0000256" key="1">
    <source>
        <dbReference type="ARBA" id="ARBA00006479"/>
    </source>
</evidence>
<proteinExistence type="inferred from homology"/>
<dbReference type="RefSeq" id="WP_086323095.1">
    <property type="nucleotide sequence ID" value="NZ_NGKW01000002.1"/>
</dbReference>
<dbReference type="Pfam" id="PF00480">
    <property type="entry name" value="ROK"/>
    <property type="match status" value="1"/>
</dbReference>
<dbReference type="InterPro" id="IPR000600">
    <property type="entry name" value="ROK"/>
</dbReference>
<reference evidence="2 3" key="1">
    <citation type="submission" date="2017-05" db="EMBL/GenBank/DDBJ databases">
        <title>The Genome Sequence of Enterococcus faecium 7H8_DIV0219.</title>
        <authorList>
            <consortium name="The Broad Institute Genomics Platform"/>
            <consortium name="The Broad Institute Genomic Center for Infectious Diseases"/>
            <person name="Earl A."/>
            <person name="Manson A."/>
            <person name="Schwartman J."/>
            <person name="Gilmore M."/>
            <person name="Abouelleil A."/>
            <person name="Cao P."/>
            <person name="Chapman S."/>
            <person name="Cusick C."/>
            <person name="Shea T."/>
            <person name="Young S."/>
            <person name="Neafsey D."/>
            <person name="Nusbaum C."/>
            <person name="Birren B."/>
        </authorList>
    </citation>
    <scope>NUCLEOTIDE SEQUENCE [LARGE SCALE GENOMIC DNA]</scope>
    <source>
        <strain evidence="2 3">7H8_DIV0219</strain>
    </source>
</reference>
<dbReference type="SUPFAM" id="SSF53067">
    <property type="entry name" value="Actin-like ATPase domain"/>
    <property type="match status" value="1"/>
</dbReference>
<gene>
    <name evidence="2" type="ORF">A5810_000802</name>
</gene>
<protein>
    <recommendedName>
        <fullName evidence="4">ROK family protein</fullName>
    </recommendedName>
</protein>
<evidence type="ECO:0000313" key="2">
    <source>
        <dbReference type="EMBL" id="OTN94559.1"/>
    </source>
</evidence>
<evidence type="ECO:0000313" key="3">
    <source>
        <dbReference type="Proteomes" id="UP000194885"/>
    </source>
</evidence>
<dbReference type="InterPro" id="IPR043129">
    <property type="entry name" value="ATPase_NBD"/>
</dbReference>
<comment type="caution">
    <text evidence="2">The sequence shown here is derived from an EMBL/GenBank/DDBJ whole genome shotgun (WGS) entry which is preliminary data.</text>
</comment>
<comment type="similarity">
    <text evidence="1">Belongs to the ROK (NagC/XylR) family.</text>
</comment>
<dbReference type="AlphaFoldDB" id="A0A242BGV7"/>
<dbReference type="PANTHER" id="PTHR18964:SF170">
    <property type="entry name" value="SUGAR KINASE"/>
    <property type="match status" value="1"/>
</dbReference>
<name>A0A242BGV7_ENTFC</name>
<dbReference type="PANTHER" id="PTHR18964">
    <property type="entry name" value="ROK (REPRESSOR, ORF, KINASE) FAMILY"/>
    <property type="match status" value="1"/>
</dbReference>
<organism evidence="2 3">
    <name type="scientific">Enterococcus faecium</name>
    <name type="common">Streptococcus faecium</name>
    <dbReference type="NCBI Taxonomy" id="1352"/>
    <lineage>
        <taxon>Bacteria</taxon>
        <taxon>Bacillati</taxon>
        <taxon>Bacillota</taxon>
        <taxon>Bacilli</taxon>
        <taxon>Lactobacillales</taxon>
        <taxon>Enterococcaceae</taxon>
        <taxon>Enterococcus</taxon>
    </lineage>
</organism>
<dbReference type="Proteomes" id="UP000194885">
    <property type="component" value="Unassembled WGS sequence"/>
</dbReference>
<evidence type="ECO:0008006" key="4">
    <source>
        <dbReference type="Google" id="ProtNLM"/>
    </source>
</evidence>
<dbReference type="EMBL" id="NGKW01000002">
    <property type="protein sequence ID" value="OTN94559.1"/>
    <property type="molecule type" value="Genomic_DNA"/>
</dbReference>